<gene>
    <name evidence="10" type="ORF">HCBAA847_1773</name>
    <name evidence="11" type="ORF">HCCG_00166</name>
</gene>
<evidence type="ECO:0000259" key="8">
    <source>
        <dbReference type="Pfam" id="PF07669"/>
    </source>
</evidence>
<dbReference type="REBASE" id="51223">
    <property type="entry name" value="HciORF1773P"/>
</dbReference>
<evidence type="ECO:0000256" key="4">
    <source>
        <dbReference type="ARBA" id="ARBA00022691"/>
    </source>
</evidence>
<dbReference type="Proteomes" id="UP000006036">
    <property type="component" value="Chromosome 1"/>
</dbReference>
<dbReference type="InterPro" id="IPR011639">
    <property type="entry name" value="MethylTrfase_TaqI-like_dom"/>
</dbReference>
<dbReference type="PANTHER" id="PTHR33841">
    <property type="entry name" value="DNA METHYLTRANSFERASE YEEA-RELATED"/>
    <property type="match status" value="1"/>
</dbReference>
<feature type="domain" description="Type II methyltransferase M.TaqI-like" evidence="8">
    <location>
        <begin position="489"/>
        <end position="731"/>
    </location>
</feature>
<dbReference type="PROSITE" id="PS00092">
    <property type="entry name" value="N6_MTASE"/>
    <property type="match status" value="1"/>
</dbReference>
<dbReference type="InterPro" id="IPR029063">
    <property type="entry name" value="SAM-dependent_MTases_sf"/>
</dbReference>
<evidence type="ECO:0000256" key="5">
    <source>
        <dbReference type="ARBA" id="ARBA00022747"/>
    </source>
</evidence>
<reference evidence="11" key="1">
    <citation type="submission" date="2008-08" db="EMBL/GenBank/DDBJ databases">
        <title>Annotation of Helicobacter cinaedi strain CCUG 18818.</title>
        <authorList>
            <consortium name="The Broad Institute Genome Sequencing Platform"/>
            <person name="Fox J.G."/>
            <person name="Shen Z."/>
            <person name="Charoenlap N."/>
            <person name="Schauer D.B."/>
            <person name="Ward D."/>
            <person name="Mehta T."/>
            <person name="Young S."/>
            <person name="Jaffe D."/>
            <person name="Gnerre S."/>
            <person name="Berlin A."/>
            <person name="Heiman D."/>
            <person name="Hepburn T."/>
            <person name="Shea T."/>
            <person name="Sykes S."/>
            <person name="Alvarado L."/>
            <person name="Kodira C."/>
            <person name="Borodovsky M."/>
            <person name="Lander E."/>
            <person name="Galagan J."/>
            <person name="Nusbaum C."/>
            <person name="Birren B."/>
        </authorList>
    </citation>
    <scope>NUCLEOTIDE SEQUENCE</scope>
    <source>
        <strain evidence="11">CCUG 18818</strain>
    </source>
</reference>
<organism evidence="10 13">
    <name type="scientific">Helicobacter cinaedi CCUG 18818 = ATCC BAA-847</name>
    <dbReference type="NCBI Taxonomy" id="537971"/>
    <lineage>
        <taxon>Bacteria</taxon>
        <taxon>Pseudomonadati</taxon>
        <taxon>Campylobacterota</taxon>
        <taxon>Epsilonproteobacteria</taxon>
        <taxon>Campylobacterales</taxon>
        <taxon>Helicobacteraceae</taxon>
        <taxon>Helicobacter</taxon>
    </lineage>
</organism>
<keyword evidence="4" id="KW-0949">S-adenosyl-L-methionine</keyword>
<protein>
    <recommendedName>
        <fullName evidence="1">site-specific DNA-methyltransferase (adenine-specific)</fullName>
        <ecNumber evidence="1">2.1.1.72</ecNumber>
    </recommendedName>
</protein>
<evidence type="ECO:0000313" key="12">
    <source>
        <dbReference type="Proteomes" id="UP000005755"/>
    </source>
</evidence>
<dbReference type="EMBL" id="AP012492">
    <property type="protein sequence ID" value="BAM32993.1"/>
    <property type="molecule type" value="Genomic_DNA"/>
</dbReference>
<evidence type="ECO:0000256" key="6">
    <source>
        <dbReference type="ARBA" id="ARBA00023125"/>
    </source>
</evidence>
<dbReference type="Pfam" id="PF12950">
    <property type="entry name" value="TaqI_C"/>
    <property type="match status" value="1"/>
</dbReference>
<dbReference type="PANTHER" id="PTHR33841:SF1">
    <property type="entry name" value="DNA METHYLTRANSFERASE A"/>
    <property type="match status" value="1"/>
</dbReference>
<dbReference type="Pfam" id="PF07669">
    <property type="entry name" value="Eco57I"/>
    <property type="match status" value="1"/>
</dbReference>
<evidence type="ECO:0000313" key="10">
    <source>
        <dbReference type="EMBL" id="BAM32993.1"/>
    </source>
</evidence>
<keyword evidence="6" id="KW-0238">DNA-binding</keyword>
<dbReference type="EC" id="2.1.1.72" evidence="1"/>
<dbReference type="InterPro" id="IPR025931">
    <property type="entry name" value="TaqI_C"/>
</dbReference>
<sequence length="1111" mass="127017">MHDNIKITLHNLQSQSKSFKDLLDLLFPIHKDEASNENIANLQNEIFDFANAIIFYSNAKNDDKLESSKSGHSNLAFSLVSTHSHKRADLIHATYAINKAITSYNIIFFVSSTHLSIAFATRRDNKITSTKDVLEKITLIKDINLASPSHAHCKNLDQIAKIKPKEVDIYYSEILEALSISSLNKAFYTEIFAHFAHFVESITLPNTSDEQTKRDFVLRLFSRILFCKFLEKKSIVDSAIWDTHLSQNYYHEVLEPLFFTTLNTPRESRNYGFLPEQIISLLHAIPYLNGGLFSPQDNDFFDLQNPNAHINSLHISNDLFSELFATLNRYHFTIDEADESAVEVALDPELLGQIFESLLSQLFTDNKLEKLDKNSLRKATGSYYTPREIVRYMVRSAILLHLQTKLKGKVDSQFLESLVFDSSLRGSEATEAIHTQKTILQELATLKILDPACGSGAFPMGILNEIIRIQSDLDDTRPLYTRKLEILQECIYGIDIQPMATEIARLRCFLSLIIDENPSDIKPLPNLEFKFISANSLLPLQTSLQDSRGRRLGSDIYEKGLIELQQIRAETFTSHDKIALQSKYKATIDKIAKDLFFEAQGETPLTKWNPFNPNDIAQFFDSAYMFGVESFDIVIGNPPYIRQESIPNKQAITQSYKNINFLGKDYAFSCSTADIYTYFFAKGAMLLFPKGNLIFITSNKFCRAGYGKNLREFLLGITIQKYVDFNGVKVFENATVDSCILQICKERQKDNMIAYATPTQKDLSTLSYSQIPQDSLNSEAFIFVDSPTLALKQKIEQVGTPLKEWDIAIYRGVLTGYNEAFIIDTATKEAILDSCDNSIKSPLPCGGGLGVGLTERERTEQLIKPILRGRDIKRYSYEWANLWLIGTHNGYTSQNGEQIPAIDINDYPALKKHLDSFYPKLEKRADKGKTPYNLRNCAYLEDFEKLKISWQRVTQEPSFILEKDFYLLDSMAFLTSDSKQELYYLFGLLNSKTIFWYFKQIGHLYSDKGFLLSNQYLERFPIPKITKENQNLVDELVNLVDTILVIKSCHTEHSEVSKNIESKRDISPMAQYDKRKKLQNDKIINDLESQINDLVYKLYGLDSSEIQIIEN</sequence>
<dbReference type="Gene3D" id="3.40.50.150">
    <property type="entry name" value="Vaccinia Virus protein VP39"/>
    <property type="match status" value="1"/>
</dbReference>
<dbReference type="GO" id="GO:0009007">
    <property type="term" value="F:site-specific DNA-methyltransferase (adenine-specific) activity"/>
    <property type="evidence" value="ECO:0007669"/>
    <property type="project" value="UniProtKB-EC"/>
</dbReference>
<keyword evidence="12" id="KW-1185">Reference proteome</keyword>
<name>A0AAI8MNR9_9HELI</name>
<reference evidence="10 13" key="2">
    <citation type="journal article" date="2012" name="J. Bacteriol.">
        <title>Complete Genome Sequence of Helicobacter cinaedi Type Strain ATCC BAA-847.</title>
        <authorList>
            <person name="Miyoshi-Akiyama T."/>
            <person name="Takeshita N."/>
            <person name="Ohmagari N."/>
            <person name="Kirikae T."/>
        </authorList>
    </citation>
    <scope>NUCLEOTIDE SEQUENCE [LARGE SCALE GENOMIC DNA]</scope>
    <source>
        <strain evidence="10 13">ATCC BAA-847</strain>
    </source>
</reference>
<dbReference type="RefSeq" id="WP_002955443.1">
    <property type="nucleotide sequence ID" value="NC_020555.1"/>
</dbReference>
<keyword evidence="3" id="KW-0808">Transferase</keyword>
<dbReference type="EMBL" id="DS990391">
    <property type="protein sequence ID" value="EFR45620.1"/>
    <property type="molecule type" value="Genomic_DNA"/>
</dbReference>
<dbReference type="PRINTS" id="PR00507">
    <property type="entry name" value="N12N6MTFRASE"/>
</dbReference>
<reference evidence="12" key="4">
    <citation type="journal article" date="2014" name="Genome Announc.">
        <title>Draft genome sequences of six enterohepatic helicobacter species isolated from humans and one from rhesus macaques.</title>
        <authorList>
            <person name="Shen Z."/>
            <person name="Sheh A."/>
            <person name="Young S.K."/>
            <person name="Abouelliel A."/>
            <person name="Ward D.V."/>
            <person name="Earl A.M."/>
            <person name="Fox J.G."/>
        </authorList>
    </citation>
    <scope>NUCLEOTIDE SEQUENCE [LARGE SCALE GENOMIC DNA]</scope>
    <source>
        <strain evidence="12">CCUG 18818</strain>
    </source>
</reference>
<proteinExistence type="predicted"/>
<dbReference type="GO" id="GO:0003677">
    <property type="term" value="F:DNA binding"/>
    <property type="evidence" value="ECO:0007669"/>
    <property type="project" value="UniProtKB-KW"/>
</dbReference>
<evidence type="ECO:0000256" key="1">
    <source>
        <dbReference type="ARBA" id="ARBA00011900"/>
    </source>
</evidence>
<dbReference type="InterPro" id="IPR050953">
    <property type="entry name" value="N4_N6_ade-DNA_methylase"/>
</dbReference>
<dbReference type="KEGG" id="hcb:HCBAA847_1773"/>
<evidence type="ECO:0000256" key="2">
    <source>
        <dbReference type="ARBA" id="ARBA00022603"/>
    </source>
</evidence>
<evidence type="ECO:0000313" key="13">
    <source>
        <dbReference type="Proteomes" id="UP000006036"/>
    </source>
</evidence>
<dbReference type="GO" id="GO:0032259">
    <property type="term" value="P:methylation"/>
    <property type="evidence" value="ECO:0007669"/>
    <property type="project" value="UniProtKB-KW"/>
</dbReference>
<accession>A0AAI8MNR9</accession>
<evidence type="ECO:0000313" key="11">
    <source>
        <dbReference type="EMBL" id="EFR45620.1"/>
    </source>
</evidence>
<dbReference type="InterPro" id="IPR002052">
    <property type="entry name" value="DNA_methylase_N6_adenine_CS"/>
</dbReference>
<dbReference type="SUPFAM" id="SSF53335">
    <property type="entry name" value="S-adenosyl-L-methionine-dependent methyltransferases"/>
    <property type="match status" value="1"/>
</dbReference>
<evidence type="ECO:0000256" key="7">
    <source>
        <dbReference type="ARBA" id="ARBA00047942"/>
    </source>
</evidence>
<reference evidence="10" key="3">
    <citation type="submission" date="2012-07" db="EMBL/GenBank/DDBJ databases">
        <authorList>
            <person name="Akiyama T."/>
            <person name="Takeshita N."/>
            <person name="Ohmagari N."/>
            <person name="Kirikae T."/>
        </authorList>
    </citation>
    <scope>NUCLEOTIDE SEQUENCE</scope>
    <source>
        <strain evidence="10">ATCC BAA-847</strain>
    </source>
</reference>
<dbReference type="Proteomes" id="UP000005755">
    <property type="component" value="Unassembled WGS sequence"/>
</dbReference>
<keyword evidence="2" id="KW-0489">Methyltransferase</keyword>
<evidence type="ECO:0000259" key="9">
    <source>
        <dbReference type="Pfam" id="PF12950"/>
    </source>
</evidence>
<keyword evidence="5" id="KW-0680">Restriction system</keyword>
<evidence type="ECO:0000256" key="3">
    <source>
        <dbReference type="ARBA" id="ARBA00022679"/>
    </source>
</evidence>
<dbReference type="GO" id="GO:0009307">
    <property type="term" value="P:DNA restriction-modification system"/>
    <property type="evidence" value="ECO:0007669"/>
    <property type="project" value="UniProtKB-KW"/>
</dbReference>
<feature type="domain" description="TaqI-like C-terminal specificity" evidence="9">
    <location>
        <begin position="864"/>
        <end position="1022"/>
    </location>
</feature>
<dbReference type="AlphaFoldDB" id="A0AAI8MNR9"/>
<comment type="catalytic activity">
    <reaction evidence="7">
        <text>a 2'-deoxyadenosine in DNA + S-adenosyl-L-methionine = an N(6)-methyl-2'-deoxyadenosine in DNA + S-adenosyl-L-homocysteine + H(+)</text>
        <dbReference type="Rhea" id="RHEA:15197"/>
        <dbReference type="Rhea" id="RHEA-COMP:12418"/>
        <dbReference type="Rhea" id="RHEA-COMP:12419"/>
        <dbReference type="ChEBI" id="CHEBI:15378"/>
        <dbReference type="ChEBI" id="CHEBI:57856"/>
        <dbReference type="ChEBI" id="CHEBI:59789"/>
        <dbReference type="ChEBI" id="CHEBI:90615"/>
        <dbReference type="ChEBI" id="CHEBI:90616"/>
        <dbReference type="EC" id="2.1.1.72"/>
    </reaction>
</comment>